<dbReference type="PANTHER" id="PTHR42973">
    <property type="entry name" value="BINDING OXIDOREDUCTASE, PUTATIVE (AFU_ORTHOLOGUE AFUA_1G17690)-RELATED"/>
    <property type="match status" value="1"/>
</dbReference>
<dbReference type="EMBL" id="JABCIY010000157">
    <property type="protein sequence ID" value="KAF7191502.1"/>
    <property type="molecule type" value="Genomic_DNA"/>
</dbReference>
<protein>
    <submittedName>
        <fullName evidence="7">FAD-linked oxidoreductase sorD</fullName>
    </submittedName>
</protein>
<accession>A0A8H6VI98</accession>
<evidence type="ECO:0000259" key="6">
    <source>
        <dbReference type="PROSITE" id="PS51387"/>
    </source>
</evidence>
<dbReference type="InterPro" id="IPR050416">
    <property type="entry name" value="FAD-linked_Oxidoreductase"/>
</dbReference>
<dbReference type="OrthoDB" id="415825at2759"/>
<dbReference type="InterPro" id="IPR006093">
    <property type="entry name" value="Oxy_OxRdtase_FAD_BS"/>
</dbReference>
<keyword evidence="2" id="KW-0285">Flavoprotein</keyword>
<evidence type="ECO:0000256" key="5">
    <source>
        <dbReference type="SAM" id="MobiDB-lite"/>
    </source>
</evidence>
<dbReference type="Pfam" id="PF08031">
    <property type="entry name" value="BBE"/>
    <property type="match status" value="1"/>
</dbReference>
<evidence type="ECO:0000256" key="2">
    <source>
        <dbReference type="ARBA" id="ARBA00022630"/>
    </source>
</evidence>
<dbReference type="InterPro" id="IPR016169">
    <property type="entry name" value="FAD-bd_PCMH_sub2"/>
</dbReference>
<dbReference type="PROSITE" id="PS00862">
    <property type="entry name" value="OX2_COVAL_FAD"/>
    <property type="match status" value="1"/>
</dbReference>
<dbReference type="InterPro" id="IPR016166">
    <property type="entry name" value="FAD-bd_PCMH"/>
</dbReference>
<dbReference type="InterPro" id="IPR006094">
    <property type="entry name" value="Oxid_FAD_bind_N"/>
</dbReference>
<comment type="similarity">
    <text evidence="1">Belongs to the oxygen-dependent FAD-linked oxidoreductase family.</text>
</comment>
<gene>
    <name evidence="7" type="ORF">HII31_07004</name>
</gene>
<dbReference type="InterPro" id="IPR012951">
    <property type="entry name" value="BBE"/>
</dbReference>
<dbReference type="SUPFAM" id="SSF56176">
    <property type="entry name" value="FAD-binding/transporter-associated domain-like"/>
    <property type="match status" value="1"/>
</dbReference>
<dbReference type="Pfam" id="PF01565">
    <property type="entry name" value="FAD_binding_4"/>
    <property type="match status" value="1"/>
</dbReference>
<sequence length="589" mass="63033">MSDLGLGDLGLGKSLGALGDGLQGVKPVLEDASVSLGGAVGDLGGLIPANGPFQQCIVTAFGGDTTRYAFLQDLLFGLTDQRPYNLDAAWTPAAIVYPHSAIEVSTSVSCAYEYGIAVQAKSGGHSYRGFGLGGQDGSLVIDLRFLKDFAYDPTTQQVTFGSGSLLMDLDRQLAVLDRVMAYGVVGDIGTGGHNAIGGLGPLSRLLGLACDQIVSMQCVLGDGRIVTASNWENPDLFFAMKGAAWSFAIATQFTMQTSPAPSTVTSYQFNITAGGIGGLADSFKRWQRLVADPALSRYFASTFTLTQDLAIYSGTFFGDVETFNQLNLGLALFDGIYGISIVSQVVTTVIHELIDVVQDLFGQIPQHFYSKSLKYTPHTLLSDSAVDTLFQYIDQTPKGVLIWFIVWDLNGGAIADIRQDATAYWNRDALFFQQSYVADVLAPITQTSYDFLNGVNALAKQLRPGSDDSAYPGYVDPLLPDPLTAYWGGNVPRLIQIKGEYDPANTFRNPQSIPSPFGGRQKHKHKRSHADQIGRHSPRAQIHSHGREHSHAVRSPLGLSDLKGIDAASGAAGLKEGPSSKSSGLQADL</sequence>
<keyword evidence="4" id="KW-0560">Oxidoreductase</keyword>
<organism evidence="7 8">
    <name type="scientific">Pseudocercospora fuligena</name>
    <dbReference type="NCBI Taxonomy" id="685502"/>
    <lineage>
        <taxon>Eukaryota</taxon>
        <taxon>Fungi</taxon>
        <taxon>Dikarya</taxon>
        <taxon>Ascomycota</taxon>
        <taxon>Pezizomycotina</taxon>
        <taxon>Dothideomycetes</taxon>
        <taxon>Dothideomycetidae</taxon>
        <taxon>Mycosphaerellales</taxon>
        <taxon>Mycosphaerellaceae</taxon>
        <taxon>Pseudocercospora</taxon>
    </lineage>
</organism>
<evidence type="ECO:0000256" key="3">
    <source>
        <dbReference type="ARBA" id="ARBA00022827"/>
    </source>
</evidence>
<dbReference type="AlphaFoldDB" id="A0A8H6VI98"/>
<dbReference type="PROSITE" id="PS51387">
    <property type="entry name" value="FAD_PCMH"/>
    <property type="match status" value="1"/>
</dbReference>
<dbReference type="InterPro" id="IPR036318">
    <property type="entry name" value="FAD-bd_PCMH-like_sf"/>
</dbReference>
<evidence type="ECO:0000256" key="4">
    <source>
        <dbReference type="ARBA" id="ARBA00023002"/>
    </source>
</evidence>
<evidence type="ECO:0000313" key="7">
    <source>
        <dbReference type="EMBL" id="KAF7191502.1"/>
    </source>
</evidence>
<dbReference type="Proteomes" id="UP000660729">
    <property type="component" value="Unassembled WGS sequence"/>
</dbReference>
<evidence type="ECO:0000256" key="1">
    <source>
        <dbReference type="ARBA" id="ARBA00005466"/>
    </source>
</evidence>
<proteinExistence type="inferred from homology"/>
<dbReference type="PANTHER" id="PTHR42973:SF17">
    <property type="entry name" value="OXIDASE, PUTATIVE (AFU_ORTHOLOGUE AFUA_6G14340)-RELATED"/>
    <property type="match status" value="1"/>
</dbReference>
<dbReference type="GO" id="GO:0016491">
    <property type="term" value="F:oxidoreductase activity"/>
    <property type="evidence" value="ECO:0007669"/>
    <property type="project" value="UniProtKB-KW"/>
</dbReference>
<dbReference type="Gene3D" id="3.40.462.20">
    <property type="match status" value="1"/>
</dbReference>
<comment type="caution">
    <text evidence="7">The sequence shown here is derived from an EMBL/GenBank/DDBJ whole genome shotgun (WGS) entry which is preliminary data.</text>
</comment>
<keyword evidence="8" id="KW-1185">Reference proteome</keyword>
<reference evidence="7" key="1">
    <citation type="submission" date="2020-04" db="EMBL/GenBank/DDBJ databases">
        <title>Draft genome resource of the tomato pathogen Pseudocercospora fuligena.</title>
        <authorList>
            <person name="Zaccaron A."/>
        </authorList>
    </citation>
    <scope>NUCLEOTIDE SEQUENCE</scope>
    <source>
        <strain evidence="7">PF001</strain>
    </source>
</reference>
<feature type="domain" description="FAD-binding PCMH-type" evidence="6">
    <location>
        <begin position="88"/>
        <end position="260"/>
    </location>
</feature>
<dbReference type="GO" id="GO:0071949">
    <property type="term" value="F:FAD binding"/>
    <property type="evidence" value="ECO:0007669"/>
    <property type="project" value="InterPro"/>
</dbReference>
<name>A0A8H6VI98_9PEZI</name>
<dbReference type="Gene3D" id="3.30.465.10">
    <property type="match status" value="1"/>
</dbReference>
<keyword evidence="3" id="KW-0274">FAD</keyword>
<feature type="compositionally biased region" description="Polar residues" evidence="5">
    <location>
        <begin position="579"/>
        <end position="589"/>
    </location>
</feature>
<feature type="region of interest" description="Disordered" evidence="5">
    <location>
        <begin position="505"/>
        <end position="559"/>
    </location>
</feature>
<evidence type="ECO:0000313" key="8">
    <source>
        <dbReference type="Proteomes" id="UP000660729"/>
    </source>
</evidence>
<feature type="region of interest" description="Disordered" evidence="5">
    <location>
        <begin position="570"/>
        <end position="589"/>
    </location>
</feature>